<dbReference type="PANTHER" id="PTHR37397:SF1">
    <property type="entry name" value="LTD DOMAIN-CONTAINING PROTEIN"/>
    <property type="match status" value="1"/>
</dbReference>
<organism evidence="3 4">
    <name type="scientific">Phaethon lepturus</name>
    <name type="common">White-tailed tropicbird</name>
    <dbReference type="NCBI Taxonomy" id="97097"/>
    <lineage>
        <taxon>Eukaryota</taxon>
        <taxon>Metazoa</taxon>
        <taxon>Chordata</taxon>
        <taxon>Craniata</taxon>
        <taxon>Vertebrata</taxon>
        <taxon>Euteleostomi</taxon>
        <taxon>Archelosauria</taxon>
        <taxon>Archosauria</taxon>
        <taxon>Dinosauria</taxon>
        <taxon>Saurischia</taxon>
        <taxon>Theropoda</taxon>
        <taxon>Coelurosauria</taxon>
        <taxon>Aves</taxon>
        <taxon>Neognathae</taxon>
        <taxon>Neoaves</taxon>
        <taxon>Phaethontimorphae</taxon>
        <taxon>Phaethontiformes</taxon>
        <taxon>Phaethontidae</taxon>
        <taxon>Phaethon</taxon>
    </lineage>
</organism>
<gene>
    <name evidence="3" type="ORF">N335_04610</name>
</gene>
<dbReference type="AlphaFoldDB" id="A0A091TJ03"/>
<dbReference type="Proteomes" id="UP000053638">
    <property type="component" value="Unassembled WGS sequence"/>
</dbReference>
<feature type="domain" description="LTD" evidence="2">
    <location>
        <begin position="1"/>
        <end position="121"/>
    </location>
</feature>
<proteinExistence type="predicted"/>
<dbReference type="InterPro" id="IPR001322">
    <property type="entry name" value="Lamin_tail_dom"/>
</dbReference>
<accession>A0A091TJ03</accession>
<reference evidence="3 4" key="1">
    <citation type="submission" date="2014-04" db="EMBL/GenBank/DDBJ databases">
        <title>Genome evolution of avian class.</title>
        <authorList>
            <person name="Zhang G."/>
            <person name="Li C."/>
        </authorList>
    </citation>
    <scope>NUCLEOTIDE SEQUENCE [LARGE SCALE GENOMIC DNA]</scope>
    <source>
        <strain evidence="3">BGI_N335</strain>
    </source>
</reference>
<dbReference type="PROSITE" id="PS51841">
    <property type="entry name" value="LTD"/>
    <property type="match status" value="1"/>
</dbReference>
<evidence type="ECO:0000259" key="2">
    <source>
        <dbReference type="PROSITE" id="PS51841"/>
    </source>
</evidence>
<sequence length="538" mass="57899">KLLINEVNPDNPGGGEDAEYIELFYTGRTRFDLRGYWLVLYNGKNSRAYRVLDLSGHHTDELGYFLVGSSTLSPAPMIRLPPNTIQNGVDAVALYYSNTSLYTVTMAVTAEGLVDAVVYTSRTLEKADQLVKVLVPEQSILYENDSHSTEDESLSRCHSLSAKLQSSFQVTPVTPLGENLCSTASAPGPPAVRISELCLARGATPCGFVELEGKPGTSLGGLSLVFLSGTEGKVHASLPLRGTVGATGLFVFALDGGHGHDGTNLTCKDISAASEGSSAIAVYSTSLIPGGTKATSENLVDALVYTCEPSTAAGCLDFLGPSYAVPCEGDRPVSLSRYRCTSGHAGAELQFAVSDPTPGLQNSCPRDAFAVDLHFCLPTPNCSTWTLHYRRMLESLGRVLVSSLEEKCSCGVSELYLRELNLTCVGSLVKVWGQLWARQPEQQQSFETWRQGFLASPYPFSMDGRVLKTSPECVAPKNAPSMPHGGASFQGWEIALFVVGSLLLIFSLVSLAFYFIKRRSPNYTNIEMNDCGEIAADF</sequence>
<evidence type="ECO:0000256" key="1">
    <source>
        <dbReference type="SAM" id="Phobius"/>
    </source>
</evidence>
<protein>
    <recommendedName>
        <fullName evidence="2">LTD domain-containing protein</fullName>
    </recommendedName>
</protein>
<keyword evidence="4" id="KW-1185">Reference proteome</keyword>
<keyword evidence="1" id="KW-0812">Transmembrane</keyword>
<dbReference type="EMBL" id="KK453098">
    <property type="protein sequence ID" value="KFQ74787.1"/>
    <property type="molecule type" value="Genomic_DNA"/>
</dbReference>
<evidence type="ECO:0000313" key="3">
    <source>
        <dbReference type="EMBL" id="KFQ74787.1"/>
    </source>
</evidence>
<dbReference type="PANTHER" id="PTHR37397">
    <property type="entry name" value="SI:CH211-183D21.1"/>
    <property type="match status" value="1"/>
</dbReference>
<name>A0A091TJ03_PHALP</name>
<feature type="non-terminal residue" evidence="3">
    <location>
        <position position="1"/>
    </location>
</feature>
<feature type="non-terminal residue" evidence="3">
    <location>
        <position position="538"/>
    </location>
</feature>
<keyword evidence="1" id="KW-1133">Transmembrane helix</keyword>
<evidence type="ECO:0000313" key="4">
    <source>
        <dbReference type="Proteomes" id="UP000053638"/>
    </source>
</evidence>
<keyword evidence="1" id="KW-0472">Membrane</keyword>
<feature type="transmembrane region" description="Helical" evidence="1">
    <location>
        <begin position="494"/>
        <end position="516"/>
    </location>
</feature>